<dbReference type="FunFam" id="3.40.640.10:FF:000111">
    <property type="entry name" value="Cystathionine gamma-synthase"/>
    <property type="match status" value="1"/>
</dbReference>
<dbReference type="InterPro" id="IPR051750">
    <property type="entry name" value="Trans-sulfuration_enzymes"/>
</dbReference>
<dbReference type="Gene3D" id="3.40.640.10">
    <property type="entry name" value="Type I PLP-dependent aspartate aminotransferase-like (Major domain)"/>
    <property type="match status" value="1"/>
</dbReference>
<dbReference type="FunFam" id="3.90.1150.10:FF:000063">
    <property type="entry name" value="Probable cystathionine gamma-synthase"/>
    <property type="match status" value="1"/>
</dbReference>
<keyword evidence="5" id="KW-0486">Methionine biosynthesis</keyword>
<dbReference type="Pfam" id="PF01053">
    <property type="entry name" value="Cys_Met_Meta_PP"/>
    <property type="match status" value="1"/>
</dbReference>
<evidence type="ECO:0000313" key="14">
    <source>
        <dbReference type="EMBL" id="ODV89521.1"/>
    </source>
</evidence>
<evidence type="ECO:0000256" key="10">
    <source>
        <dbReference type="ARBA" id="ARBA00066530"/>
    </source>
</evidence>
<sequence length="566" mass="64401">MQLGKPIPPSERHAVSVSLPTWESNIGYEEGVDWVVNSMETGYPRFRLHDDVVRLNDLLIRKYGKPNEKCLVFRSYNIGCQCRDFIAKRAPDATMRTIQLSVPSIEGADPENICIVLFDQELFPLAKQYWQHSGNIISSRFAEFCYRMMSEKYRQASAAPIRPPHRQYAREKPTGTIDQFESDEMGEFMQERFGRTLSINQAGLAKMALRRRIAGTADDDKANASEEESIQTHAKPSTRKDDMSENDVFLYPSGMSSIYNAHQLLMKICKQPLKSVCFGFAYADTPKVLEKFGPGMLFYGNGEDEDLDNLQLRLASGERFLALFCEFPSNPLLKCGNLKRIRELADTYKFPVVVDETIGNYVNVNVLQYADIVCSSLTKLFSGDSNVMAGCLIINNTGRMYKELLKMQNSIYEDTFWLEDAIILERNSRSFATRAQIIDKNALKLCTFLKENNHVQTVYYPYFNPTRKYYDLCRTANGGYGGLFSVLFDTEENAKKFFDALDTYKGPSLGTNFTLTCPYVILAHYGELEWAAQFGIQRHLIRVSVGLEDSEELISKFKAALQSLDS</sequence>
<keyword evidence="4 12" id="KW-0663">Pyridoxal phosphate</keyword>
<organism evidence="14 15">
    <name type="scientific">Tortispora caseinolytica NRRL Y-17796</name>
    <dbReference type="NCBI Taxonomy" id="767744"/>
    <lineage>
        <taxon>Eukaryota</taxon>
        <taxon>Fungi</taxon>
        <taxon>Dikarya</taxon>
        <taxon>Ascomycota</taxon>
        <taxon>Saccharomycotina</taxon>
        <taxon>Trigonopsidomycetes</taxon>
        <taxon>Trigonopsidales</taxon>
        <taxon>Trigonopsidaceae</taxon>
        <taxon>Tortispora</taxon>
    </lineage>
</organism>
<dbReference type="PANTHER" id="PTHR42699:SF1">
    <property type="entry name" value="CYSTATHIONINE GAMMA-SYNTHASE-RELATED"/>
    <property type="match status" value="1"/>
</dbReference>
<feature type="region of interest" description="Disordered" evidence="13">
    <location>
        <begin position="218"/>
        <end position="243"/>
    </location>
</feature>
<evidence type="ECO:0000256" key="2">
    <source>
        <dbReference type="ARBA" id="ARBA00022605"/>
    </source>
</evidence>
<dbReference type="EC" id="2.5.1.48" evidence="10"/>
<dbReference type="Gene3D" id="3.90.1150.10">
    <property type="entry name" value="Aspartate Aminotransferase, domain 1"/>
    <property type="match status" value="1"/>
</dbReference>
<evidence type="ECO:0000256" key="9">
    <source>
        <dbReference type="ARBA" id="ARBA00061376"/>
    </source>
</evidence>
<proteinExistence type="inferred from homology"/>
<keyword evidence="15" id="KW-1185">Reference proteome</keyword>
<reference evidence="15" key="1">
    <citation type="submission" date="2016-02" db="EMBL/GenBank/DDBJ databases">
        <title>Comparative genomics of biotechnologically important yeasts.</title>
        <authorList>
            <consortium name="DOE Joint Genome Institute"/>
            <person name="Riley R."/>
            <person name="Haridas S."/>
            <person name="Wolfe K.H."/>
            <person name="Lopes M.R."/>
            <person name="Hittinger C.T."/>
            <person name="Goker M."/>
            <person name="Salamov A."/>
            <person name="Wisecaver J."/>
            <person name="Long T.M."/>
            <person name="Aerts A.L."/>
            <person name="Barry K."/>
            <person name="Choi C."/>
            <person name="Clum A."/>
            <person name="Coughlan A.Y."/>
            <person name="Deshpande S."/>
            <person name="Douglass A.P."/>
            <person name="Hanson S.J."/>
            <person name="Klenk H.-P."/>
            <person name="Labutti K."/>
            <person name="Lapidus A."/>
            <person name="Lindquist E."/>
            <person name="Lipzen A."/>
            <person name="Meier-Kolthoff J.P."/>
            <person name="Ohm R.A."/>
            <person name="Otillar R.P."/>
            <person name="Pangilinan J."/>
            <person name="Peng Y."/>
            <person name="Rokas A."/>
            <person name="Rosa C.A."/>
            <person name="Scheuner C."/>
            <person name="Sibirny A.A."/>
            <person name="Slot J.C."/>
            <person name="Stielow J.B."/>
            <person name="Sun H."/>
            <person name="Kurtzman C.P."/>
            <person name="Blackwell M."/>
            <person name="Jeffries T.W."/>
            <person name="Grigoriev I.V."/>
        </authorList>
    </citation>
    <scope>NUCLEOTIDE SEQUENCE [LARGE SCALE GENOMIC DNA]</scope>
    <source>
        <strain evidence="15">NRRL Y-17796</strain>
    </source>
</reference>
<dbReference type="GO" id="GO:0003962">
    <property type="term" value="F:cystathionine gamma-synthase activity"/>
    <property type="evidence" value="ECO:0007669"/>
    <property type="project" value="UniProtKB-EC"/>
</dbReference>
<dbReference type="EMBL" id="KV453843">
    <property type="protein sequence ID" value="ODV89521.1"/>
    <property type="molecule type" value="Genomic_DNA"/>
</dbReference>
<comment type="catalytic activity">
    <reaction evidence="6">
        <text>O-succinyl-L-homoserine + L-cysteine = L,L-cystathionine + succinate + H(+)</text>
        <dbReference type="Rhea" id="RHEA:20397"/>
        <dbReference type="ChEBI" id="CHEBI:15378"/>
        <dbReference type="ChEBI" id="CHEBI:30031"/>
        <dbReference type="ChEBI" id="CHEBI:35235"/>
        <dbReference type="ChEBI" id="CHEBI:57661"/>
        <dbReference type="ChEBI" id="CHEBI:58161"/>
        <dbReference type="EC" id="2.5.1.48"/>
    </reaction>
</comment>
<dbReference type="SUPFAM" id="SSF53383">
    <property type="entry name" value="PLP-dependent transferases"/>
    <property type="match status" value="1"/>
</dbReference>
<dbReference type="InterPro" id="IPR015421">
    <property type="entry name" value="PyrdxlP-dep_Trfase_major"/>
</dbReference>
<dbReference type="GO" id="GO:0009086">
    <property type="term" value="P:methionine biosynthetic process"/>
    <property type="evidence" value="ECO:0007669"/>
    <property type="project" value="UniProtKB-KW"/>
</dbReference>
<dbReference type="AlphaFoldDB" id="A0A1E4TCN6"/>
<evidence type="ECO:0000256" key="13">
    <source>
        <dbReference type="SAM" id="MobiDB-lite"/>
    </source>
</evidence>
<evidence type="ECO:0000256" key="4">
    <source>
        <dbReference type="ARBA" id="ARBA00022898"/>
    </source>
</evidence>
<protein>
    <recommendedName>
        <fullName evidence="10">cystathionine gamma-synthase</fullName>
        <ecNumber evidence="10">2.5.1.48</ecNumber>
    </recommendedName>
    <alternativeName>
        <fullName evidence="11">O-succinylhomoserine (thiol)-lyase</fullName>
    </alternativeName>
</protein>
<comment type="pathway">
    <text evidence="8">Amino-acid biosynthesis; L-methionine biosynthesis via de novo pathway; L-cystathionine from O-succinyl-L-homoserine: step 1/1.</text>
</comment>
<evidence type="ECO:0000256" key="5">
    <source>
        <dbReference type="ARBA" id="ARBA00023167"/>
    </source>
</evidence>
<gene>
    <name evidence="14" type="ORF">CANCADRAFT_140289</name>
</gene>
<comment type="function">
    <text evidence="7">Catalyzes the formation of L-cystathionine from O-succinyl-L-homoserine (OSHS) and L-cysteine, via a gamma-replacement reaction. In the absence of thiol, catalyzes gamma-elimination to form 2-oxobutanoate, succinate and ammonia.</text>
</comment>
<dbReference type="GO" id="GO:0019346">
    <property type="term" value="P:transsulfuration"/>
    <property type="evidence" value="ECO:0007669"/>
    <property type="project" value="InterPro"/>
</dbReference>
<dbReference type="GO" id="GO:0030170">
    <property type="term" value="F:pyridoxal phosphate binding"/>
    <property type="evidence" value="ECO:0007669"/>
    <property type="project" value="InterPro"/>
</dbReference>
<dbReference type="OrthoDB" id="10047078at2759"/>
<dbReference type="Proteomes" id="UP000095023">
    <property type="component" value="Unassembled WGS sequence"/>
</dbReference>
<comment type="similarity">
    <text evidence="9">Belongs to the trans-sulfuration enzymes family. MET7 subfamily.</text>
</comment>
<dbReference type="InterPro" id="IPR015422">
    <property type="entry name" value="PyrdxlP-dep_Trfase_small"/>
</dbReference>
<dbReference type="InterPro" id="IPR015424">
    <property type="entry name" value="PyrdxlP-dep_Trfase"/>
</dbReference>
<evidence type="ECO:0000256" key="8">
    <source>
        <dbReference type="ARBA" id="ARBA00060510"/>
    </source>
</evidence>
<keyword evidence="3" id="KW-0808">Transferase</keyword>
<evidence type="ECO:0000256" key="1">
    <source>
        <dbReference type="ARBA" id="ARBA00001933"/>
    </source>
</evidence>
<comment type="cofactor">
    <cofactor evidence="1 12">
        <name>pyridoxal 5'-phosphate</name>
        <dbReference type="ChEBI" id="CHEBI:597326"/>
    </cofactor>
</comment>
<evidence type="ECO:0000256" key="6">
    <source>
        <dbReference type="ARBA" id="ARBA00051441"/>
    </source>
</evidence>
<evidence type="ECO:0000256" key="11">
    <source>
        <dbReference type="ARBA" id="ARBA00083849"/>
    </source>
</evidence>
<dbReference type="PANTHER" id="PTHR42699">
    <property type="match status" value="1"/>
</dbReference>
<dbReference type="InterPro" id="IPR000277">
    <property type="entry name" value="Cys/Met-Metab_PyrdxlP-dep_enz"/>
</dbReference>
<evidence type="ECO:0000256" key="12">
    <source>
        <dbReference type="RuleBase" id="RU362118"/>
    </source>
</evidence>
<name>A0A1E4TCN6_9ASCO</name>
<evidence type="ECO:0000256" key="7">
    <source>
        <dbReference type="ARBA" id="ARBA00058439"/>
    </source>
</evidence>
<evidence type="ECO:0000256" key="3">
    <source>
        <dbReference type="ARBA" id="ARBA00022679"/>
    </source>
</evidence>
<keyword evidence="2" id="KW-0028">Amino-acid biosynthesis</keyword>
<evidence type="ECO:0000313" key="15">
    <source>
        <dbReference type="Proteomes" id="UP000095023"/>
    </source>
</evidence>
<accession>A0A1E4TCN6</accession>